<dbReference type="SUPFAM" id="SSF51905">
    <property type="entry name" value="FAD/NAD(P)-binding domain"/>
    <property type="match status" value="1"/>
</dbReference>
<evidence type="ECO:0000256" key="2">
    <source>
        <dbReference type="ARBA" id="ARBA00022643"/>
    </source>
</evidence>
<name>A0A2A9CX53_9ACTN</name>
<dbReference type="NCBIfam" id="NF003724">
    <property type="entry name" value="PRK05329.2-3"/>
    <property type="match status" value="1"/>
</dbReference>
<dbReference type="InterPro" id="IPR003953">
    <property type="entry name" value="FAD-dep_OxRdtase_2_FAD-bd"/>
</dbReference>
<reference evidence="5 6" key="1">
    <citation type="submission" date="2017-10" db="EMBL/GenBank/DDBJ databases">
        <title>Sequencing the genomes of 1000 actinobacteria strains.</title>
        <authorList>
            <person name="Klenk H.-P."/>
        </authorList>
    </citation>
    <scope>NUCLEOTIDE SEQUENCE [LARGE SCALE GENOMIC DNA]</scope>
    <source>
        <strain evidence="5 6">DSM 15597</strain>
    </source>
</reference>
<keyword evidence="6" id="KW-1185">Reference proteome</keyword>
<keyword evidence="2" id="KW-0288">FMN</keyword>
<evidence type="ECO:0000313" key="5">
    <source>
        <dbReference type="EMBL" id="PFG18210.1"/>
    </source>
</evidence>
<dbReference type="Gene3D" id="3.50.50.60">
    <property type="entry name" value="FAD/NAD(P)-binding domain"/>
    <property type="match status" value="2"/>
</dbReference>
<dbReference type="PRINTS" id="PR00411">
    <property type="entry name" value="PNDRDTASEI"/>
</dbReference>
<proteinExistence type="predicted"/>
<dbReference type="InterPro" id="IPR009158">
    <property type="entry name" value="G3P_DH_GlpB_su"/>
</dbReference>
<protein>
    <submittedName>
        <fullName evidence="5">Glycerol 3-phosphate dehydrogenase (Quinone) subunit B</fullName>
    </submittedName>
</protein>
<evidence type="ECO:0000256" key="3">
    <source>
        <dbReference type="ARBA" id="ARBA00023002"/>
    </source>
</evidence>
<dbReference type="NCBIfam" id="TIGR03378">
    <property type="entry name" value="glycerol3P_GlpB"/>
    <property type="match status" value="1"/>
</dbReference>
<evidence type="ECO:0000313" key="6">
    <source>
        <dbReference type="Proteomes" id="UP000226079"/>
    </source>
</evidence>
<dbReference type="OrthoDB" id="140595at2"/>
<dbReference type="InterPro" id="IPR036188">
    <property type="entry name" value="FAD/NAD-bd_sf"/>
</dbReference>
<organism evidence="5 6">
    <name type="scientific">Propionicimonas paludicola</name>
    <dbReference type="NCBI Taxonomy" id="185243"/>
    <lineage>
        <taxon>Bacteria</taxon>
        <taxon>Bacillati</taxon>
        <taxon>Actinomycetota</taxon>
        <taxon>Actinomycetes</taxon>
        <taxon>Propionibacteriales</taxon>
        <taxon>Nocardioidaceae</taxon>
        <taxon>Propionicimonas</taxon>
    </lineage>
</organism>
<dbReference type="PIRSF" id="PIRSF000141">
    <property type="entry name" value="Anaerobic_G3P_dh"/>
    <property type="match status" value="1"/>
</dbReference>
<keyword evidence="1" id="KW-0285">Flavoprotein</keyword>
<sequence length="412" mass="42483">MSRVIVIGAGLAGLVAANRLADGGAEVLLLSKGIGGLQLGQGTVDVLGYNPQRVTNPIKAVAEVAAEHPYATIGAQGVLTALGYLKELVPDLLVGDPEANYHLPTAVGALRPTCLAQPSMLAGNLKAGSSVVVVGLRRLKDFQPELIAGNLGRTELPDGGRVAARAINVDIAAREGEIDSSGLAFAHAFDVPAFRQQFADLLAPLLKDGEIVALPAVIGLKDRQAHSDLAAKLGHPVFEIPLPPPSVAGLRLNQALNARALAAGVRMVSGVRTVGFAADGDRILNVRNATVPAEREYRADAFVLATGGFEAGALAMDSYGTVTETLFGLPLVGTENTPLIHGDYWGAEQPIFSVGVGVDSQMRVLGNGKPVYANLRAVGDVIAGSTRWAEKSGDGVAAASAVLAADSILKEL</sequence>
<dbReference type="EMBL" id="PDJC01000001">
    <property type="protein sequence ID" value="PFG18210.1"/>
    <property type="molecule type" value="Genomic_DNA"/>
</dbReference>
<dbReference type="Pfam" id="PF00890">
    <property type="entry name" value="FAD_binding_2"/>
    <property type="match status" value="1"/>
</dbReference>
<comment type="caution">
    <text evidence="5">The sequence shown here is derived from an EMBL/GenBank/DDBJ whole genome shotgun (WGS) entry which is preliminary data.</text>
</comment>
<evidence type="ECO:0000256" key="1">
    <source>
        <dbReference type="ARBA" id="ARBA00022630"/>
    </source>
</evidence>
<dbReference type="AlphaFoldDB" id="A0A2A9CX53"/>
<gene>
    <name evidence="5" type="ORF">ATK74_2794</name>
</gene>
<dbReference type="Proteomes" id="UP000226079">
    <property type="component" value="Unassembled WGS sequence"/>
</dbReference>
<feature type="domain" description="FAD-dependent oxidoreductase 2 FAD-binding" evidence="4">
    <location>
        <begin position="4"/>
        <end position="395"/>
    </location>
</feature>
<accession>A0A2A9CX53</accession>
<evidence type="ECO:0000259" key="4">
    <source>
        <dbReference type="Pfam" id="PF00890"/>
    </source>
</evidence>
<dbReference type="GO" id="GO:0004368">
    <property type="term" value="F:glycerol-3-phosphate dehydrogenase (quinone) activity"/>
    <property type="evidence" value="ECO:0007669"/>
    <property type="project" value="InterPro"/>
</dbReference>
<keyword evidence="3" id="KW-0560">Oxidoreductase</keyword>
<dbReference type="GO" id="GO:0009331">
    <property type="term" value="C:glycerol-3-phosphate dehydrogenase (FAD) complex"/>
    <property type="evidence" value="ECO:0007669"/>
    <property type="project" value="InterPro"/>
</dbReference>
<dbReference type="RefSeq" id="WP_098461584.1">
    <property type="nucleotide sequence ID" value="NZ_PDJC01000001.1"/>
</dbReference>